<accession>A0A517Z7J5</accession>
<dbReference type="SUPFAM" id="SSF48452">
    <property type="entry name" value="TPR-like"/>
    <property type="match status" value="1"/>
</dbReference>
<dbReference type="InterPro" id="IPR011990">
    <property type="entry name" value="TPR-like_helical_dom_sf"/>
</dbReference>
<dbReference type="SUPFAM" id="SSF54001">
    <property type="entry name" value="Cysteine proteinases"/>
    <property type="match status" value="1"/>
</dbReference>
<organism evidence="2 3">
    <name type="scientific">Maioricimonas rarisocia</name>
    <dbReference type="NCBI Taxonomy" id="2528026"/>
    <lineage>
        <taxon>Bacteria</taxon>
        <taxon>Pseudomonadati</taxon>
        <taxon>Planctomycetota</taxon>
        <taxon>Planctomycetia</taxon>
        <taxon>Planctomycetales</taxon>
        <taxon>Planctomycetaceae</taxon>
        <taxon>Maioricimonas</taxon>
    </lineage>
</organism>
<keyword evidence="1" id="KW-0472">Membrane</keyword>
<dbReference type="RefSeq" id="WP_145369703.1">
    <property type="nucleotide sequence ID" value="NZ_CP036275.1"/>
</dbReference>
<keyword evidence="3" id="KW-1185">Reference proteome</keyword>
<keyword evidence="1" id="KW-1133">Transmembrane helix</keyword>
<proteinExistence type="predicted"/>
<evidence type="ECO:0000256" key="1">
    <source>
        <dbReference type="SAM" id="Phobius"/>
    </source>
</evidence>
<dbReference type="Gene3D" id="1.25.40.10">
    <property type="entry name" value="Tetratricopeptide repeat domain"/>
    <property type="match status" value="1"/>
</dbReference>
<protein>
    <recommendedName>
        <fullName evidence="4">Tetratricopeptide repeat protein</fullName>
    </recommendedName>
</protein>
<feature type="transmembrane region" description="Helical" evidence="1">
    <location>
        <begin position="12"/>
        <end position="31"/>
    </location>
</feature>
<reference evidence="2 3" key="1">
    <citation type="submission" date="2019-02" db="EMBL/GenBank/DDBJ databases">
        <title>Deep-cultivation of Planctomycetes and their phenomic and genomic characterization uncovers novel biology.</title>
        <authorList>
            <person name="Wiegand S."/>
            <person name="Jogler M."/>
            <person name="Boedeker C."/>
            <person name="Pinto D."/>
            <person name="Vollmers J."/>
            <person name="Rivas-Marin E."/>
            <person name="Kohn T."/>
            <person name="Peeters S.H."/>
            <person name="Heuer A."/>
            <person name="Rast P."/>
            <person name="Oberbeckmann S."/>
            <person name="Bunk B."/>
            <person name="Jeske O."/>
            <person name="Meyerdierks A."/>
            <person name="Storesund J.E."/>
            <person name="Kallscheuer N."/>
            <person name="Luecker S."/>
            <person name="Lage O.M."/>
            <person name="Pohl T."/>
            <person name="Merkel B.J."/>
            <person name="Hornburger P."/>
            <person name="Mueller R.-W."/>
            <person name="Bruemmer F."/>
            <person name="Labrenz M."/>
            <person name="Spormann A.M."/>
            <person name="Op den Camp H."/>
            <person name="Overmann J."/>
            <person name="Amann R."/>
            <person name="Jetten M.S.M."/>
            <person name="Mascher T."/>
            <person name="Medema M.H."/>
            <person name="Devos D.P."/>
            <person name="Kaster A.-K."/>
            <person name="Ovreas L."/>
            <person name="Rohde M."/>
            <person name="Galperin M.Y."/>
            <person name="Jogler C."/>
        </authorList>
    </citation>
    <scope>NUCLEOTIDE SEQUENCE [LARGE SCALE GENOMIC DNA]</scope>
    <source>
        <strain evidence="2 3">Mal4</strain>
    </source>
</reference>
<name>A0A517Z7J5_9PLAN</name>
<dbReference type="InterPro" id="IPR038765">
    <property type="entry name" value="Papain-like_cys_pep_sf"/>
</dbReference>
<sequence>MNTDSSESGLPKWIAIAGGGVVVLILALLFFPRGKSDEPDDGSPGTDGALVASDAECDRMLADIFDGLLPERLGLTSDRESLLRELTIWWSDCGELFEDRSGGENVELIQRLLDDEEAQRALRDSFARRDLDHIRNALLVRTAAEHVTLDASDDVERAVLLFNYVVRNVALLPGDSAGLALTPFETLLLGQGTADDRAWVFAELLRQLRIDAVVLEPAEGDWGPARIVGVVIPGESVRLFDCALGLPLPGPEATGVLVDRPATLTEVKEDDQFLRTLDFPGAVYPLASEEFDALKVLLVGHSSTFAPRMEALQADAPVGFEAELYDGLAANEFHEQGLYDRVAEAGQNAEAWTGEDIGVWQYPGLQYDRFEAGEAESNELVKARLAILEQAPVTLQAEQLADGSIEQTVERPKRPLQFSRIRQIEGDYADAMSGYLNARIAPTHSPHPINQGAAADAIFWVGVIKYEQGEYKVAADTLRQYLVTYRGHYWNTVARYLLALSLAQQGQTAEGAQLLSAAAGETGVPRNWLYLARKWRDAGN</sequence>
<keyword evidence="1" id="KW-0812">Transmembrane</keyword>
<evidence type="ECO:0008006" key="4">
    <source>
        <dbReference type="Google" id="ProtNLM"/>
    </source>
</evidence>
<dbReference type="AlphaFoldDB" id="A0A517Z7J5"/>
<gene>
    <name evidence="2" type="ORF">Mal4_27460</name>
</gene>
<dbReference type="Proteomes" id="UP000320496">
    <property type="component" value="Chromosome"/>
</dbReference>
<dbReference type="OrthoDB" id="212511at2"/>
<dbReference type="EMBL" id="CP036275">
    <property type="protein sequence ID" value="QDU38419.1"/>
    <property type="molecule type" value="Genomic_DNA"/>
</dbReference>
<evidence type="ECO:0000313" key="2">
    <source>
        <dbReference type="EMBL" id="QDU38419.1"/>
    </source>
</evidence>
<dbReference type="KEGG" id="mri:Mal4_27460"/>
<evidence type="ECO:0000313" key="3">
    <source>
        <dbReference type="Proteomes" id="UP000320496"/>
    </source>
</evidence>